<feature type="coiled-coil region" evidence="1">
    <location>
        <begin position="221"/>
        <end position="248"/>
    </location>
</feature>
<keyword evidence="1" id="KW-0175">Coiled coil</keyword>
<gene>
    <name evidence="2" type="ORF">L207DRAFT_616853</name>
</gene>
<dbReference type="EMBL" id="KZ613940">
    <property type="protein sequence ID" value="PMD45300.1"/>
    <property type="molecule type" value="Genomic_DNA"/>
</dbReference>
<dbReference type="Proteomes" id="UP000235786">
    <property type="component" value="Unassembled WGS sequence"/>
</dbReference>
<dbReference type="AlphaFoldDB" id="A0A2J6S3E9"/>
<sequence length="250" mass="28150">MFATMPEQRAVDKSFDMRTFYPYEDIRHFACLHSADSIDLRNAMDACDMELLLDDDVPIQFGGESSRHFFILGARRLARIDHFTDIEAVRRNEKAYICGVVKGRIEALTTALEENKLFEAHDPDAAMDGDVEMLSEAPAPATESDEQLVTAVETGNVQVLIDSMFEARLNEGDEELTVLMNKWGGVNDAEVEADELHLVLEIELELAMIADRAEQQGIEDGRKLQARLEEMAMNLDNLDAREELLEQAVL</sequence>
<protein>
    <submittedName>
        <fullName evidence="2">Uncharacterized protein</fullName>
    </submittedName>
</protein>
<proteinExistence type="predicted"/>
<name>A0A2J6S3E9_HYAVF</name>
<reference evidence="2 3" key="1">
    <citation type="submission" date="2016-04" db="EMBL/GenBank/DDBJ databases">
        <title>A degradative enzymes factory behind the ericoid mycorrhizal symbiosis.</title>
        <authorList>
            <consortium name="DOE Joint Genome Institute"/>
            <person name="Martino E."/>
            <person name="Morin E."/>
            <person name="Grelet G."/>
            <person name="Kuo A."/>
            <person name="Kohler A."/>
            <person name="Daghino S."/>
            <person name="Barry K."/>
            <person name="Choi C."/>
            <person name="Cichocki N."/>
            <person name="Clum A."/>
            <person name="Copeland A."/>
            <person name="Hainaut M."/>
            <person name="Haridas S."/>
            <person name="Labutti K."/>
            <person name="Lindquist E."/>
            <person name="Lipzen A."/>
            <person name="Khouja H.-R."/>
            <person name="Murat C."/>
            <person name="Ohm R."/>
            <person name="Olson A."/>
            <person name="Spatafora J."/>
            <person name="Veneault-Fourrey C."/>
            <person name="Henrissat B."/>
            <person name="Grigoriev I."/>
            <person name="Martin F."/>
            <person name="Perotto S."/>
        </authorList>
    </citation>
    <scope>NUCLEOTIDE SEQUENCE [LARGE SCALE GENOMIC DNA]</scope>
    <source>
        <strain evidence="2 3">F</strain>
    </source>
</reference>
<dbReference type="OrthoDB" id="10385403at2759"/>
<accession>A0A2J6S3E9</accession>
<keyword evidence="3" id="KW-1185">Reference proteome</keyword>
<evidence type="ECO:0000256" key="1">
    <source>
        <dbReference type="SAM" id="Coils"/>
    </source>
</evidence>
<evidence type="ECO:0000313" key="3">
    <source>
        <dbReference type="Proteomes" id="UP000235786"/>
    </source>
</evidence>
<organism evidence="2 3">
    <name type="scientific">Hyaloscypha variabilis (strain UAMH 11265 / GT02V1 / F)</name>
    <name type="common">Meliniomyces variabilis</name>
    <dbReference type="NCBI Taxonomy" id="1149755"/>
    <lineage>
        <taxon>Eukaryota</taxon>
        <taxon>Fungi</taxon>
        <taxon>Dikarya</taxon>
        <taxon>Ascomycota</taxon>
        <taxon>Pezizomycotina</taxon>
        <taxon>Leotiomycetes</taxon>
        <taxon>Helotiales</taxon>
        <taxon>Hyaloscyphaceae</taxon>
        <taxon>Hyaloscypha</taxon>
        <taxon>Hyaloscypha variabilis</taxon>
    </lineage>
</organism>
<evidence type="ECO:0000313" key="2">
    <source>
        <dbReference type="EMBL" id="PMD45300.1"/>
    </source>
</evidence>